<evidence type="ECO:0000256" key="4">
    <source>
        <dbReference type="ARBA" id="ARBA00023172"/>
    </source>
</evidence>
<name>A0ABX1Q9U1_9RHOO</name>
<evidence type="ECO:0000256" key="3">
    <source>
        <dbReference type="ARBA" id="ARBA00023125"/>
    </source>
</evidence>
<evidence type="ECO:0000313" key="7">
    <source>
        <dbReference type="Proteomes" id="UP000648984"/>
    </source>
</evidence>
<dbReference type="RefSeq" id="WP_169260219.1">
    <property type="nucleotide sequence ID" value="NZ_WTVQ01000013.1"/>
</dbReference>
<comment type="similarity">
    <text evidence="1">Belongs to the 'phage' integrase family.</text>
</comment>
<dbReference type="InterPro" id="IPR013762">
    <property type="entry name" value="Integrase-like_cat_sf"/>
</dbReference>
<evidence type="ECO:0000259" key="5">
    <source>
        <dbReference type="Pfam" id="PF13356"/>
    </source>
</evidence>
<dbReference type="EMBL" id="WTVQ01000013">
    <property type="protein sequence ID" value="NMG75078.1"/>
    <property type="molecule type" value="Genomic_DNA"/>
</dbReference>
<keyword evidence="3" id="KW-0238">DNA-binding</keyword>
<dbReference type="InterPro" id="IPR011010">
    <property type="entry name" value="DNA_brk_join_enz"/>
</dbReference>
<keyword evidence="7" id="KW-1185">Reference proteome</keyword>
<comment type="caution">
    <text evidence="6">The sequence shown here is derived from an EMBL/GenBank/DDBJ whole genome shotgun (WGS) entry which is preliminary data.</text>
</comment>
<dbReference type="SUPFAM" id="SSF56349">
    <property type="entry name" value="DNA breaking-rejoining enzymes"/>
    <property type="match status" value="1"/>
</dbReference>
<dbReference type="InterPro" id="IPR010998">
    <property type="entry name" value="Integrase_recombinase_N"/>
</dbReference>
<evidence type="ECO:0000313" key="6">
    <source>
        <dbReference type="EMBL" id="NMG75078.1"/>
    </source>
</evidence>
<protein>
    <submittedName>
        <fullName evidence="6">DUF4102 domain-containing protein</fullName>
    </submittedName>
</protein>
<dbReference type="Gene3D" id="1.10.150.130">
    <property type="match status" value="1"/>
</dbReference>
<organism evidence="6 7">
    <name type="scientific">Aromatoleum diolicum</name>
    <dbReference type="NCBI Taxonomy" id="75796"/>
    <lineage>
        <taxon>Bacteria</taxon>
        <taxon>Pseudomonadati</taxon>
        <taxon>Pseudomonadota</taxon>
        <taxon>Betaproteobacteria</taxon>
        <taxon>Rhodocyclales</taxon>
        <taxon>Rhodocyclaceae</taxon>
        <taxon>Aromatoleum</taxon>
    </lineage>
</organism>
<gene>
    <name evidence="6" type="ORF">GPA25_09940</name>
</gene>
<keyword evidence="4" id="KW-0233">DNA recombination</keyword>
<evidence type="ECO:0000256" key="2">
    <source>
        <dbReference type="ARBA" id="ARBA00022908"/>
    </source>
</evidence>
<accession>A0ABX1Q9U1</accession>
<dbReference type="Pfam" id="PF13356">
    <property type="entry name" value="Arm-DNA-bind_3"/>
    <property type="match status" value="1"/>
</dbReference>
<sequence>MSFDARDIKLLPVGEHLTSPDFPGLRITASAGGRSWIYRYKSPVDGRMRQTKLGKWPAMSVHAAIAAWEQVRLGREGGVDPALIAKAAREDARRQLEQRRLAAEREAYTVAKVCDDYYLGHVRLSRARKGATEVRRMFDSMLGGTAGIPAAELTRAQAFDLIKSYAESAPVQASKLRAELGAAWDYAIDSGRLPETAANWWRLILRGKIQSKGKKISGKNVGTVKRVLSGEEVGTLIRWLPNFTALVEDVLTLYLWTGTRGAEICGMRGAEVTREADGLWWWTIPKARTKNARHANASDLRVPLYGRARNVVFRRRERFGDGFLFPARTKDVRPVEQKTVQVAVYYHQPYSQTTPNVQRSRLPISKRPVCTAFFP</sequence>
<reference evidence="6 7" key="1">
    <citation type="submission" date="2019-12" db="EMBL/GenBank/DDBJ databases">
        <title>Comparative genomics gives insights into the taxonomy of the Azoarcus-Aromatoleum group and reveals separate origins of nif in the plant-associated Azoarcus and non-plant-associated Aromatoleum sub-groups.</title>
        <authorList>
            <person name="Lafos M."/>
            <person name="Maluk M."/>
            <person name="Batista M."/>
            <person name="Junghare M."/>
            <person name="Carmona M."/>
            <person name="Faoro H."/>
            <person name="Cruz L.M."/>
            <person name="Battistoni F."/>
            <person name="De Souza E."/>
            <person name="Pedrosa F."/>
            <person name="Chen W.-M."/>
            <person name="Poole P.S."/>
            <person name="Dixon R.A."/>
            <person name="James E.K."/>
        </authorList>
    </citation>
    <scope>NUCLEOTIDE SEQUENCE [LARGE SCALE GENOMIC DNA]</scope>
    <source>
        <strain evidence="6 7">22Lin</strain>
    </source>
</reference>
<proteinExistence type="inferred from homology"/>
<dbReference type="PANTHER" id="PTHR30629:SF2">
    <property type="entry name" value="PROPHAGE INTEGRASE INTS-RELATED"/>
    <property type="match status" value="1"/>
</dbReference>
<dbReference type="InterPro" id="IPR025166">
    <property type="entry name" value="Integrase_DNA_bind_dom"/>
</dbReference>
<feature type="domain" description="Integrase DNA-binding" evidence="5">
    <location>
        <begin position="21"/>
        <end position="87"/>
    </location>
</feature>
<dbReference type="InterPro" id="IPR038488">
    <property type="entry name" value="Integrase_DNA-bd_sf"/>
</dbReference>
<dbReference type="PANTHER" id="PTHR30629">
    <property type="entry name" value="PROPHAGE INTEGRASE"/>
    <property type="match status" value="1"/>
</dbReference>
<dbReference type="Proteomes" id="UP000648984">
    <property type="component" value="Unassembled WGS sequence"/>
</dbReference>
<dbReference type="InterPro" id="IPR050808">
    <property type="entry name" value="Phage_Integrase"/>
</dbReference>
<keyword evidence="2" id="KW-0229">DNA integration</keyword>
<dbReference type="Gene3D" id="1.10.443.10">
    <property type="entry name" value="Intergrase catalytic core"/>
    <property type="match status" value="1"/>
</dbReference>
<dbReference type="Gene3D" id="3.30.160.390">
    <property type="entry name" value="Integrase, DNA-binding domain"/>
    <property type="match status" value="1"/>
</dbReference>
<evidence type="ECO:0000256" key="1">
    <source>
        <dbReference type="ARBA" id="ARBA00008857"/>
    </source>
</evidence>